<organism evidence="2 3">
    <name type="scientific">Rhizophlyctis rosea</name>
    <dbReference type="NCBI Taxonomy" id="64517"/>
    <lineage>
        <taxon>Eukaryota</taxon>
        <taxon>Fungi</taxon>
        <taxon>Fungi incertae sedis</taxon>
        <taxon>Chytridiomycota</taxon>
        <taxon>Chytridiomycota incertae sedis</taxon>
        <taxon>Chytridiomycetes</taxon>
        <taxon>Rhizophlyctidales</taxon>
        <taxon>Rhizophlyctidaceae</taxon>
        <taxon>Rhizophlyctis</taxon>
    </lineage>
</organism>
<name>A0AAD5X270_9FUNG</name>
<evidence type="ECO:0000313" key="3">
    <source>
        <dbReference type="Proteomes" id="UP001212841"/>
    </source>
</evidence>
<dbReference type="EMBL" id="JADGJD010001203">
    <property type="protein sequence ID" value="KAJ3045980.1"/>
    <property type="molecule type" value="Genomic_DNA"/>
</dbReference>
<feature type="compositionally biased region" description="Gly residues" evidence="1">
    <location>
        <begin position="255"/>
        <end position="322"/>
    </location>
</feature>
<reference evidence="2" key="1">
    <citation type="submission" date="2020-05" db="EMBL/GenBank/DDBJ databases">
        <title>Phylogenomic resolution of chytrid fungi.</title>
        <authorList>
            <person name="Stajich J.E."/>
            <person name="Amses K."/>
            <person name="Simmons R."/>
            <person name="Seto K."/>
            <person name="Myers J."/>
            <person name="Bonds A."/>
            <person name="Quandt C.A."/>
            <person name="Barry K."/>
            <person name="Liu P."/>
            <person name="Grigoriev I."/>
            <person name="Longcore J.E."/>
            <person name="James T.Y."/>
        </authorList>
    </citation>
    <scope>NUCLEOTIDE SEQUENCE</scope>
    <source>
        <strain evidence="2">JEL0318</strain>
    </source>
</reference>
<keyword evidence="3" id="KW-1185">Reference proteome</keyword>
<dbReference type="AlphaFoldDB" id="A0AAD5X270"/>
<proteinExistence type="predicted"/>
<feature type="compositionally biased region" description="Polar residues" evidence="1">
    <location>
        <begin position="240"/>
        <end position="250"/>
    </location>
</feature>
<feature type="compositionally biased region" description="Pro residues" evidence="1">
    <location>
        <begin position="196"/>
        <end position="206"/>
    </location>
</feature>
<dbReference type="Proteomes" id="UP001212841">
    <property type="component" value="Unassembled WGS sequence"/>
</dbReference>
<comment type="caution">
    <text evidence="2">The sequence shown here is derived from an EMBL/GenBank/DDBJ whole genome shotgun (WGS) entry which is preliminary data.</text>
</comment>
<protein>
    <submittedName>
        <fullName evidence="2">Uncharacterized protein</fullName>
    </submittedName>
</protein>
<accession>A0AAD5X270</accession>
<evidence type="ECO:0000256" key="1">
    <source>
        <dbReference type="SAM" id="MobiDB-lite"/>
    </source>
</evidence>
<evidence type="ECO:0000313" key="2">
    <source>
        <dbReference type="EMBL" id="KAJ3045980.1"/>
    </source>
</evidence>
<sequence>MLGHFFSTQGCYLCTRYPIPDSKVNDRYFRDVAFADPPYRTWAIDTGLDSQYLNDMAEAGLITDILDRWNANGGMVDDEWKNDPWPVNTPANITEKWERRPRIPCLCWGSVIAWHKMDLSIPPESGQDRCTNEFHWQMTSFDCRRVINNSGAGPLADLIVDPNLHCSDGGNSFNSIQIQPVPLPPGSFVPSQEQDPSPPTQPPIATAPPVSTAVDGPAPTDSNGGSVGGGSPPASATSTVAPGQPSTSATPIGGLDIGGGTGIVIGPGTGDGRSPPGGGVIPGGMGGGDSLGLDGSPGDGSPGGRNGNIGAGSAGLSNGKGGPSATTPGVNIPPSPSGTRSIPLLFKNTMVGDIILLQKKKPGVQVWRKACYVIMLKESCEGLSKDVYERAPGFKLDHKKYGFQLRIVT</sequence>
<feature type="region of interest" description="Disordered" evidence="1">
    <location>
        <begin position="175"/>
        <end position="338"/>
    </location>
</feature>
<gene>
    <name evidence="2" type="ORF">HK097_001074</name>
</gene>